<feature type="region of interest" description="Disordered" evidence="1">
    <location>
        <begin position="76"/>
        <end position="97"/>
    </location>
</feature>
<evidence type="ECO:0000313" key="2">
    <source>
        <dbReference type="EMBL" id="GER59474.1"/>
    </source>
</evidence>
<dbReference type="EMBL" id="BKCG01000003">
    <property type="protein sequence ID" value="GER59474.1"/>
    <property type="molecule type" value="Genomic_DNA"/>
</dbReference>
<comment type="caution">
    <text evidence="2">The sequence shown here is derived from an EMBL/GenBank/DDBJ whole genome shotgun (WGS) entry which is preliminary data.</text>
</comment>
<evidence type="ECO:0000313" key="3">
    <source>
        <dbReference type="Proteomes" id="UP000326509"/>
    </source>
</evidence>
<organism evidence="2 3">
    <name type="scientific">Patiriisocius marinus</name>
    <dbReference type="NCBI Taxonomy" id="1397112"/>
    <lineage>
        <taxon>Bacteria</taxon>
        <taxon>Pseudomonadati</taxon>
        <taxon>Bacteroidota</taxon>
        <taxon>Flavobacteriia</taxon>
        <taxon>Flavobacteriales</taxon>
        <taxon>Flavobacteriaceae</taxon>
        <taxon>Patiriisocius</taxon>
    </lineage>
</organism>
<protein>
    <submittedName>
        <fullName evidence="2">Uncharacterized protein</fullName>
    </submittedName>
</protein>
<gene>
    <name evidence="2" type="ORF">ULMA_15820</name>
</gene>
<proteinExistence type="predicted"/>
<name>A0A5J4IX01_9FLAO</name>
<dbReference type="AlphaFoldDB" id="A0A5J4IX01"/>
<feature type="compositionally biased region" description="Low complexity" evidence="1">
    <location>
        <begin position="78"/>
        <end position="88"/>
    </location>
</feature>
<feature type="region of interest" description="Disordered" evidence="1">
    <location>
        <begin position="112"/>
        <end position="132"/>
    </location>
</feature>
<dbReference type="Proteomes" id="UP000326509">
    <property type="component" value="Unassembled WGS sequence"/>
</dbReference>
<sequence>MKPMNCEQKSGIFLNRSCVNEAVKTCSNCKKNVCKTHSHLLDATKLCEDCYWEFFLYSEEHRNTETYIDNRNNHDRATTLSGSNTSGTTDREGFEGGFGGGQFGGAGASGAWTEGDKQGFNQEGEATTGAGLFDDGNDATFFYS</sequence>
<keyword evidence="3" id="KW-1185">Reference proteome</keyword>
<evidence type="ECO:0000256" key="1">
    <source>
        <dbReference type="SAM" id="MobiDB-lite"/>
    </source>
</evidence>
<reference evidence="2 3" key="1">
    <citation type="submission" date="2019-08" db="EMBL/GenBank/DDBJ databases">
        <title>Draft genome sequence of Ulvibacter marinus type strain NBRC 109484.</title>
        <authorList>
            <person name="Kawano K."/>
            <person name="Ushijima N."/>
            <person name="Kihara M."/>
            <person name="Itoh H."/>
        </authorList>
    </citation>
    <scope>NUCLEOTIDE SEQUENCE [LARGE SCALE GENOMIC DNA]</scope>
    <source>
        <strain evidence="2 3">NBRC 109484</strain>
    </source>
</reference>
<accession>A0A5J4IX01</accession>